<name>A0A927B9R9_9BACT</name>
<accession>A0A927B9R9</accession>
<reference evidence="2" key="1">
    <citation type="submission" date="2020-09" db="EMBL/GenBank/DDBJ databases">
        <authorList>
            <person name="Kim M.K."/>
        </authorList>
    </citation>
    <scope>NUCLEOTIDE SEQUENCE</scope>
    <source>
        <strain evidence="2">BT664</strain>
    </source>
</reference>
<proteinExistence type="predicted"/>
<evidence type="ECO:0000313" key="2">
    <source>
        <dbReference type="EMBL" id="MBD2766350.1"/>
    </source>
</evidence>
<dbReference type="Proteomes" id="UP000612233">
    <property type="component" value="Unassembled WGS sequence"/>
</dbReference>
<comment type="caution">
    <text evidence="2">The sequence shown here is derived from an EMBL/GenBank/DDBJ whole genome shotgun (WGS) entry which is preliminary data.</text>
</comment>
<dbReference type="EMBL" id="JACXAD010000001">
    <property type="protein sequence ID" value="MBD2766350.1"/>
    <property type="molecule type" value="Genomic_DNA"/>
</dbReference>
<gene>
    <name evidence="2" type="ORF">IC235_00410</name>
</gene>
<evidence type="ECO:0000313" key="3">
    <source>
        <dbReference type="Proteomes" id="UP000612233"/>
    </source>
</evidence>
<organism evidence="2 3">
    <name type="scientific">Hymenobacter montanus</name>
    <dbReference type="NCBI Taxonomy" id="2771359"/>
    <lineage>
        <taxon>Bacteria</taxon>
        <taxon>Pseudomonadati</taxon>
        <taxon>Bacteroidota</taxon>
        <taxon>Cytophagia</taxon>
        <taxon>Cytophagales</taxon>
        <taxon>Hymenobacteraceae</taxon>
        <taxon>Hymenobacter</taxon>
    </lineage>
</organism>
<sequence length="245" mass="26996">MAAGGKLEKMLILGFQDSKKAETGGKAEADGYLEVLINPETYTHEYKLKYAESGQGQGTSGQELKYEKTEPEEMTFEFLFDNTGIIDGQPRESIADELAAFKALLIEYKGEAHQPNIIKLAWGGNPVFKGRVMELSIAYKLFTPNGHPIRAVAKVKLKSTVEEEMRTREEKRSSPDLTHTRRVKAGDTLPLLCHRIYGDARYYLQVAAANGLGNFRRLEPGTELVFPPVVGGSALGVASITKTSN</sequence>
<dbReference type="InterPro" id="IPR018392">
    <property type="entry name" value="LysM"/>
</dbReference>
<dbReference type="AlphaFoldDB" id="A0A927B9R9"/>
<dbReference type="InterPro" id="IPR045361">
    <property type="entry name" value="CIS_tube_prot_N"/>
</dbReference>
<keyword evidence="3" id="KW-1185">Reference proteome</keyword>
<feature type="domain" description="LysM" evidence="1">
    <location>
        <begin position="179"/>
        <end position="226"/>
    </location>
</feature>
<dbReference type="RefSeq" id="WP_191003179.1">
    <property type="nucleotide sequence ID" value="NZ_JACXAD010000001.1"/>
</dbReference>
<dbReference type="Pfam" id="PF19266">
    <property type="entry name" value="CIS_tube"/>
    <property type="match status" value="1"/>
</dbReference>
<dbReference type="PROSITE" id="PS51782">
    <property type="entry name" value="LYSM"/>
    <property type="match status" value="1"/>
</dbReference>
<protein>
    <submittedName>
        <fullName evidence="2">LysM peptidoglycan-binding domain-containing protein</fullName>
    </submittedName>
</protein>
<evidence type="ECO:0000259" key="1">
    <source>
        <dbReference type="PROSITE" id="PS51782"/>
    </source>
</evidence>